<gene>
    <name evidence="1" type="ORF">GCM10010492_18220</name>
</gene>
<protein>
    <submittedName>
        <fullName evidence="1">Uncharacterized protein</fullName>
    </submittedName>
</protein>
<accession>A0ABN0TFR0</accession>
<proteinExistence type="predicted"/>
<sequence length="69" mass="7376">MLVAVDGGSGGAVALDQVEALCAELREDGHAVVRAHTAEDALALTQSRPTWRRRWCPGTSTRPSRCCGR</sequence>
<reference evidence="1 2" key="1">
    <citation type="journal article" date="2019" name="Int. J. Syst. Evol. Microbiol.">
        <title>The Global Catalogue of Microorganisms (GCM) 10K type strain sequencing project: providing services to taxonomists for standard genome sequencing and annotation.</title>
        <authorList>
            <consortium name="The Broad Institute Genomics Platform"/>
            <consortium name="The Broad Institute Genome Sequencing Center for Infectious Disease"/>
            <person name="Wu L."/>
            <person name="Ma J."/>
        </authorList>
    </citation>
    <scope>NUCLEOTIDE SEQUENCE [LARGE SCALE GENOMIC DNA]</scope>
    <source>
        <strain evidence="1 2">JCM 3380</strain>
    </source>
</reference>
<keyword evidence="2" id="KW-1185">Reference proteome</keyword>
<comment type="caution">
    <text evidence="1">The sequence shown here is derived from an EMBL/GenBank/DDBJ whole genome shotgun (WGS) entry which is preliminary data.</text>
</comment>
<dbReference type="Proteomes" id="UP001500416">
    <property type="component" value="Unassembled WGS sequence"/>
</dbReference>
<evidence type="ECO:0000313" key="2">
    <source>
        <dbReference type="Proteomes" id="UP001500416"/>
    </source>
</evidence>
<dbReference type="EMBL" id="BAAABU010000003">
    <property type="protein sequence ID" value="GAA0220526.1"/>
    <property type="molecule type" value="Genomic_DNA"/>
</dbReference>
<name>A0ABN0TFR0_9PSEU</name>
<evidence type="ECO:0000313" key="1">
    <source>
        <dbReference type="EMBL" id="GAA0220526.1"/>
    </source>
</evidence>
<organism evidence="1 2">
    <name type="scientific">Saccharothrix mutabilis subsp. mutabilis</name>
    <dbReference type="NCBI Taxonomy" id="66855"/>
    <lineage>
        <taxon>Bacteria</taxon>
        <taxon>Bacillati</taxon>
        <taxon>Actinomycetota</taxon>
        <taxon>Actinomycetes</taxon>
        <taxon>Pseudonocardiales</taxon>
        <taxon>Pseudonocardiaceae</taxon>
        <taxon>Saccharothrix</taxon>
    </lineage>
</organism>